<protein>
    <recommendedName>
        <fullName evidence="3">RNI-like protein</fullName>
    </recommendedName>
</protein>
<dbReference type="EMBL" id="KQ964650">
    <property type="protein sequence ID" value="KXN67236.1"/>
    <property type="molecule type" value="Genomic_DNA"/>
</dbReference>
<keyword evidence="2" id="KW-1185">Reference proteome</keyword>
<sequence length="287" mass="32766">MELVYVTFVKLSSQDTLNNHFNFPQKLISLKIYICDISVESVSTAEEFLFIDDELTTVTSFLLPECSVSSLKELGFFSHYGSDGGVNKFIELNPQLESLIIQSHSLNYITLNLIQSLTSLKSLELQGSLSLNSEVQIPTLESINKLNFDDVNRDNIEKVKKLSLSCPNLTGLHLKMIAHKNFQNTIDSHIAQIINRSPKLKFFSLIIIGNIFENIVFPKFHYLEALAVESGQLTILNIDFGFCTRLRKVTFKSFRDINTNEFKNKFNSIDGWKFKYNSIIIKGYKIL</sequence>
<reference evidence="1 2" key="1">
    <citation type="journal article" date="2015" name="Genome Biol. Evol.">
        <title>Phylogenomic analyses indicate that early fungi evolved digesting cell walls of algal ancestors of land plants.</title>
        <authorList>
            <person name="Chang Y."/>
            <person name="Wang S."/>
            <person name="Sekimoto S."/>
            <person name="Aerts A.L."/>
            <person name="Choi C."/>
            <person name="Clum A."/>
            <person name="LaButti K.M."/>
            <person name="Lindquist E.A."/>
            <person name="Yee Ngan C."/>
            <person name="Ohm R.A."/>
            <person name="Salamov A.A."/>
            <person name="Grigoriev I.V."/>
            <person name="Spatafora J.W."/>
            <person name="Berbee M.L."/>
        </authorList>
    </citation>
    <scope>NUCLEOTIDE SEQUENCE [LARGE SCALE GENOMIC DNA]</scope>
    <source>
        <strain evidence="1 2">NRRL 28638</strain>
    </source>
</reference>
<evidence type="ECO:0000313" key="2">
    <source>
        <dbReference type="Proteomes" id="UP000070444"/>
    </source>
</evidence>
<evidence type="ECO:0000313" key="1">
    <source>
        <dbReference type="EMBL" id="KXN67236.1"/>
    </source>
</evidence>
<dbReference type="AlphaFoldDB" id="A0A137NWV6"/>
<dbReference type="Gene3D" id="3.80.10.10">
    <property type="entry name" value="Ribonuclease Inhibitor"/>
    <property type="match status" value="1"/>
</dbReference>
<gene>
    <name evidence="1" type="ORF">CONCODRAFT_73137</name>
</gene>
<name>A0A137NWV6_CONC2</name>
<dbReference type="Proteomes" id="UP000070444">
    <property type="component" value="Unassembled WGS sequence"/>
</dbReference>
<evidence type="ECO:0008006" key="3">
    <source>
        <dbReference type="Google" id="ProtNLM"/>
    </source>
</evidence>
<dbReference type="InterPro" id="IPR032675">
    <property type="entry name" value="LRR_dom_sf"/>
</dbReference>
<proteinExistence type="predicted"/>
<accession>A0A137NWV6</accession>
<dbReference type="SUPFAM" id="SSF52047">
    <property type="entry name" value="RNI-like"/>
    <property type="match status" value="1"/>
</dbReference>
<organism evidence="1 2">
    <name type="scientific">Conidiobolus coronatus (strain ATCC 28846 / CBS 209.66 / NRRL 28638)</name>
    <name type="common">Delacroixia coronata</name>
    <dbReference type="NCBI Taxonomy" id="796925"/>
    <lineage>
        <taxon>Eukaryota</taxon>
        <taxon>Fungi</taxon>
        <taxon>Fungi incertae sedis</taxon>
        <taxon>Zoopagomycota</taxon>
        <taxon>Entomophthoromycotina</taxon>
        <taxon>Entomophthoromycetes</taxon>
        <taxon>Entomophthorales</taxon>
        <taxon>Ancylistaceae</taxon>
        <taxon>Conidiobolus</taxon>
    </lineage>
</organism>